<evidence type="ECO:0000313" key="3">
    <source>
        <dbReference type="Proteomes" id="UP000823388"/>
    </source>
</evidence>
<dbReference type="EMBL" id="CM029049">
    <property type="protein sequence ID" value="KAG2571010.1"/>
    <property type="molecule type" value="Genomic_DNA"/>
</dbReference>
<proteinExistence type="predicted"/>
<feature type="compositionally biased region" description="Basic and acidic residues" evidence="1">
    <location>
        <begin position="206"/>
        <end position="217"/>
    </location>
</feature>
<reference evidence="2" key="1">
    <citation type="submission" date="2020-05" db="EMBL/GenBank/DDBJ databases">
        <title>WGS assembly of Panicum virgatum.</title>
        <authorList>
            <person name="Lovell J.T."/>
            <person name="Jenkins J."/>
            <person name="Shu S."/>
            <person name="Juenger T.E."/>
            <person name="Schmutz J."/>
        </authorList>
    </citation>
    <scope>NUCLEOTIDE SEQUENCE</scope>
    <source>
        <strain evidence="2">AP13</strain>
    </source>
</reference>
<gene>
    <name evidence="2" type="ORF">PVAP13_7KG025122</name>
</gene>
<feature type="compositionally biased region" description="Polar residues" evidence="1">
    <location>
        <begin position="1"/>
        <end position="11"/>
    </location>
</feature>
<dbReference type="Proteomes" id="UP000823388">
    <property type="component" value="Chromosome 7K"/>
</dbReference>
<feature type="region of interest" description="Disordered" evidence="1">
    <location>
        <begin position="1"/>
        <end position="27"/>
    </location>
</feature>
<dbReference type="AlphaFoldDB" id="A0A8T0QAT2"/>
<keyword evidence="3" id="KW-1185">Reference proteome</keyword>
<protein>
    <submittedName>
        <fullName evidence="2">Uncharacterized protein</fullName>
    </submittedName>
</protein>
<feature type="region of interest" description="Disordered" evidence="1">
    <location>
        <begin position="48"/>
        <end position="217"/>
    </location>
</feature>
<evidence type="ECO:0000256" key="1">
    <source>
        <dbReference type="SAM" id="MobiDB-lite"/>
    </source>
</evidence>
<comment type="caution">
    <text evidence="2">The sequence shown here is derived from an EMBL/GenBank/DDBJ whole genome shotgun (WGS) entry which is preliminary data.</text>
</comment>
<sequence>MLEEPSPTTTEGLKRPQGGHALHPYEEEHLRQCMANSARLRQLGIPAFSSIFPNNSGNALNKKKPKHRSNEDSESEYDPSQDDTDEGDVIGDDNDKGSKEKACNKTNKQSSNTTSAKVKFRSSKRVYAEHQPIRVTRSKTSSTHPDAILTPSNIHVPPTSEPIDGTQATLEDDGHAQLADNTNMINGGDAIPRPDGRNNMANEDGSSQHDDNHTVGG</sequence>
<feature type="compositionally biased region" description="Polar residues" evidence="1">
    <location>
        <begin position="104"/>
        <end position="116"/>
    </location>
</feature>
<feature type="compositionally biased region" description="Basic and acidic residues" evidence="1">
    <location>
        <begin position="93"/>
        <end position="103"/>
    </location>
</feature>
<accession>A0A8T0QAT2</accession>
<evidence type="ECO:0000313" key="2">
    <source>
        <dbReference type="EMBL" id="KAG2571010.1"/>
    </source>
</evidence>
<feature type="compositionally biased region" description="Acidic residues" evidence="1">
    <location>
        <begin position="72"/>
        <end position="92"/>
    </location>
</feature>
<organism evidence="2 3">
    <name type="scientific">Panicum virgatum</name>
    <name type="common">Blackwell switchgrass</name>
    <dbReference type="NCBI Taxonomy" id="38727"/>
    <lineage>
        <taxon>Eukaryota</taxon>
        <taxon>Viridiplantae</taxon>
        <taxon>Streptophyta</taxon>
        <taxon>Embryophyta</taxon>
        <taxon>Tracheophyta</taxon>
        <taxon>Spermatophyta</taxon>
        <taxon>Magnoliopsida</taxon>
        <taxon>Liliopsida</taxon>
        <taxon>Poales</taxon>
        <taxon>Poaceae</taxon>
        <taxon>PACMAD clade</taxon>
        <taxon>Panicoideae</taxon>
        <taxon>Panicodae</taxon>
        <taxon>Paniceae</taxon>
        <taxon>Panicinae</taxon>
        <taxon>Panicum</taxon>
        <taxon>Panicum sect. Hiantes</taxon>
    </lineage>
</organism>
<name>A0A8T0QAT2_PANVG</name>